<keyword evidence="2" id="KW-1185">Reference proteome</keyword>
<accession>A0ABW0M3P8</accession>
<sequence>MDHFLLKRPQPVQSLVMLMTIDADSVTSLRHLVMRTCGTSVVYIRIQPITHATRMKVWLGLKAPASGLIMDAVMRHLPDAEFGQVTPG</sequence>
<dbReference type="Proteomes" id="UP001596045">
    <property type="component" value="Unassembled WGS sequence"/>
</dbReference>
<dbReference type="EMBL" id="JBHSMT010000005">
    <property type="protein sequence ID" value="MFC5472668.1"/>
    <property type="molecule type" value="Genomic_DNA"/>
</dbReference>
<dbReference type="RefSeq" id="WP_378994321.1">
    <property type="nucleotide sequence ID" value="NZ_JBHSMT010000005.1"/>
</dbReference>
<organism evidence="1 2">
    <name type="scientific">Paraherbaspirillum soli</name>
    <dbReference type="NCBI Taxonomy" id="631222"/>
    <lineage>
        <taxon>Bacteria</taxon>
        <taxon>Pseudomonadati</taxon>
        <taxon>Pseudomonadota</taxon>
        <taxon>Betaproteobacteria</taxon>
        <taxon>Burkholderiales</taxon>
        <taxon>Oxalobacteraceae</taxon>
        <taxon>Paraherbaspirillum</taxon>
    </lineage>
</organism>
<comment type="caution">
    <text evidence="1">The sequence shown here is derived from an EMBL/GenBank/DDBJ whole genome shotgun (WGS) entry which is preliminary data.</text>
</comment>
<evidence type="ECO:0000313" key="2">
    <source>
        <dbReference type="Proteomes" id="UP001596045"/>
    </source>
</evidence>
<gene>
    <name evidence="1" type="ORF">ACFPM8_01725</name>
</gene>
<proteinExistence type="predicted"/>
<protein>
    <submittedName>
        <fullName evidence="1">Uncharacterized protein</fullName>
    </submittedName>
</protein>
<reference evidence="2" key="1">
    <citation type="journal article" date="2019" name="Int. J. Syst. Evol. Microbiol.">
        <title>The Global Catalogue of Microorganisms (GCM) 10K type strain sequencing project: providing services to taxonomists for standard genome sequencing and annotation.</title>
        <authorList>
            <consortium name="The Broad Institute Genomics Platform"/>
            <consortium name="The Broad Institute Genome Sequencing Center for Infectious Disease"/>
            <person name="Wu L."/>
            <person name="Ma J."/>
        </authorList>
    </citation>
    <scope>NUCLEOTIDE SEQUENCE [LARGE SCALE GENOMIC DNA]</scope>
    <source>
        <strain evidence="2">JCM 17066</strain>
    </source>
</reference>
<evidence type="ECO:0000313" key="1">
    <source>
        <dbReference type="EMBL" id="MFC5472668.1"/>
    </source>
</evidence>
<name>A0ABW0M3P8_9BURK</name>